<dbReference type="SUPFAM" id="SSF53098">
    <property type="entry name" value="Ribonuclease H-like"/>
    <property type="match status" value="1"/>
</dbReference>
<dbReference type="EMBL" id="JABFTP020000165">
    <property type="protein sequence ID" value="KAL3284143.1"/>
    <property type="molecule type" value="Genomic_DNA"/>
</dbReference>
<sequence>MLKTPVAIVIYDPFMNIFQQKTLNEIIQSFEELSAIALALDHILQHHVNIIGDRTLVLSENQSILQSITEMKIDLSTTIIHRKLLWGLHNLKDLNIDVCFMWVKAHMGIPSNEKVDKAAKMASTLKVETSECAPSDIYLVFKRKLFNSG</sequence>
<gene>
    <name evidence="2" type="ORF">HHI36_018311</name>
</gene>
<dbReference type="Gene3D" id="3.30.420.10">
    <property type="entry name" value="Ribonuclease H-like superfamily/Ribonuclease H"/>
    <property type="match status" value="1"/>
</dbReference>
<evidence type="ECO:0000313" key="3">
    <source>
        <dbReference type="Proteomes" id="UP001516400"/>
    </source>
</evidence>
<dbReference type="Pfam" id="PF00075">
    <property type="entry name" value="RNase_H"/>
    <property type="match status" value="1"/>
</dbReference>
<dbReference type="InterPro" id="IPR012337">
    <property type="entry name" value="RNaseH-like_sf"/>
</dbReference>
<dbReference type="CDD" id="cd09276">
    <property type="entry name" value="Rnase_HI_RT_non_LTR"/>
    <property type="match status" value="1"/>
</dbReference>
<feature type="domain" description="RNase H type-1" evidence="1">
    <location>
        <begin position="8"/>
        <end position="122"/>
    </location>
</feature>
<organism evidence="2 3">
    <name type="scientific">Cryptolaemus montrouzieri</name>
    <dbReference type="NCBI Taxonomy" id="559131"/>
    <lineage>
        <taxon>Eukaryota</taxon>
        <taxon>Metazoa</taxon>
        <taxon>Ecdysozoa</taxon>
        <taxon>Arthropoda</taxon>
        <taxon>Hexapoda</taxon>
        <taxon>Insecta</taxon>
        <taxon>Pterygota</taxon>
        <taxon>Neoptera</taxon>
        <taxon>Endopterygota</taxon>
        <taxon>Coleoptera</taxon>
        <taxon>Polyphaga</taxon>
        <taxon>Cucujiformia</taxon>
        <taxon>Coccinelloidea</taxon>
        <taxon>Coccinellidae</taxon>
        <taxon>Scymninae</taxon>
        <taxon>Scymnini</taxon>
        <taxon>Cryptolaemus</taxon>
    </lineage>
</organism>
<evidence type="ECO:0000313" key="2">
    <source>
        <dbReference type="EMBL" id="KAL3284143.1"/>
    </source>
</evidence>
<evidence type="ECO:0000259" key="1">
    <source>
        <dbReference type="Pfam" id="PF00075"/>
    </source>
</evidence>
<comment type="caution">
    <text evidence="2">The sequence shown here is derived from an EMBL/GenBank/DDBJ whole genome shotgun (WGS) entry which is preliminary data.</text>
</comment>
<dbReference type="AlphaFoldDB" id="A0ABD2NZK2"/>
<dbReference type="InterPro" id="IPR002156">
    <property type="entry name" value="RNaseH_domain"/>
</dbReference>
<dbReference type="Proteomes" id="UP001516400">
    <property type="component" value="Unassembled WGS sequence"/>
</dbReference>
<dbReference type="InterPro" id="IPR036397">
    <property type="entry name" value="RNaseH_sf"/>
</dbReference>
<feature type="non-terminal residue" evidence="2">
    <location>
        <position position="149"/>
    </location>
</feature>
<name>A0ABD2NZK2_9CUCU</name>
<protein>
    <recommendedName>
        <fullName evidence="1">RNase H type-1 domain-containing protein</fullName>
    </recommendedName>
</protein>
<keyword evidence="3" id="KW-1185">Reference proteome</keyword>
<reference evidence="2 3" key="1">
    <citation type="journal article" date="2021" name="BMC Biol.">
        <title>Horizontally acquired antibacterial genes associated with adaptive radiation of ladybird beetles.</title>
        <authorList>
            <person name="Li H.S."/>
            <person name="Tang X.F."/>
            <person name="Huang Y.H."/>
            <person name="Xu Z.Y."/>
            <person name="Chen M.L."/>
            <person name="Du X.Y."/>
            <person name="Qiu B.Y."/>
            <person name="Chen P.T."/>
            <person name="Zhang W."/>
            <person name="Slipinski A."/>
            <person name="Escalona H.E."/>
            <person name="Waterhouse R.M."/>
            <person name="Zwick A."/>
            <person name="Pang H."/>
        </authorList>
    </citation>
    <scope>NUCLEOTIDE SEQUENCE [LARGE SCALE GENOMIC DNA]</scope>
    <source>
        <strain evidence="2">SYSU2018</strain>
    </source>
</reference>
<proteinExistence type="predicted"/>
<accession>A0ABD2NZK2</accession>